<dbReference type="InterPro" id="IPR029055">
    <property type="entry name" value="Ntn_hydrolases_N"/>
</dbReference>
<dbReference type="AlphaFoldDB" id="A0A917P995"/>
<organism evidence="2 3">
    <name type="scientific">Streptomyces brasiliensis</name>
    <dbReference type="NCBI Taxonomy" id="1954"/>
    <lineage>
        <taxon>Bacteria</taxon>
        <taxon>Bacillati</taxon>
        <taxon>Actinomycetota</taxon>
        <taxon>Actinomycetes</taxon>
        <taxon>Kitasatosporales</taxon>
        <taxon>Streptomycetaceae</taxon>
        <taxon>Streptomyces</taxon>
    </lineage>
</organism>
<dbReference type="InterPro" id="IPR052896">
    <property type="entry name" value="GGT-like_enzyme"/>
</dbReference>
<dbReference type="Proteomes" id="UP000657574">
    <property type="component" value="Unassembled WGS sequence"/>
</dbReference>
<keyword evidence="3" id="KW-1185">Reference proteome</keyword>
<dbReference type="Gene3D" id="3.60.20.40">
    <property type="match status" value="1"/>
</dbReference>
<dbReference type="SUPFAM" id="SSF56235">
    <property type="entry name" value="N-terminal nucleophile aminohydrolases (Ntn hydrolases)"/>
    <property type="match status" value="1"/>
</dbReference>
<proteinExistence type="predicted"/>
<dbReference type="InterPro" id="IPR043137">
    <property type="entry name" value="GGT_ssub_C"/>
</dbReference>
<name>A0A917P995_9ACTN</name>
<dbReference type="PRINTS" id="PR01210">
    <property type="entry name" value="GGTRANSPTASE"/>
</dbReference>
<sequence length="535" mass="56455">MTSRQSQSIVMDSAVASPHWRATEAGRDVLAAGGNALDAALATNAMLWACYPHMCGLGGDIWILYFDAATSRVHCLNGSGGAPRSATVEEYARRGHTRVPAKGPLSMAVPGAAAGWDHASRRFGSIPVPDLLRPAAKAARDGVEITPKLAGWMAKDRELLAGDPVLATVFTNDGELLPAGATFRQSALAATIDRIADAGFADFYRGELGEAIARGSLDAGGLLTTDDLKAHASLWVQPVTTRFDGVQVVTTPPNSQGVAALEILNLLSVLEGGRAAPGSARQLNAFLEARRLAYMDRNQYLGDPAHVTVPVDMLASLDHARRVADNAHATPRKSSAPLEGDTVYLCAVDRWGNACSVIQSIYHSFGSGFVPAGTGVLMGNRGAYFSLDKQHPNVIAPGKRPVHTLMASMALKDGRPWLLFGTMGGEGQPQTNVQVLLRVLAGASPAEAVAAPRVLNGQIFPDDAEDQLHVEEDLGAEVIAELQRLGHDVKVVPMHDEMMGHAHAIVIDGDRVQAGADPRSDGSARVHLTTTGGAW</sequence>
<evidence type="ECO:0000313" key="3">
    <source>
        <dbReference type="Proteomes" id="UP000657574"/>
    </source>
</evidence>
<dbReference type="Pfam" id="PF01019">
    <property type="entry name" value="G_glu_transpept"/>
    <property type="match status" value="1"/>
</dbReference>
<feature type="region of interest" description="Disordered" evidence="1">
    <location>
        <begin position="513"/>
        <end position="535"/>
    </location>
</feature>
<dbReference type="Gene3D" id="1.10.246.230">
    <property type="match status" value="1"/>
</dbReference>
<evidence type="ECO:0000313" key="2">
    <source>
        <dbReference type="EMBL" id="GGJ67115.1"/>
    </source>
</evidence>
<reference evidence="2" key="1">
    <citation type="journal article" date="2014" name="Int. J. Syst. Evol. Microbiol.">
        <title>Complete genome sequence of Corynebacterium casei LMG S-19264T (=DSM 44701T), isolated from a smear-ripened cheese.</title>
        <authorList>
            <consortium name="US DOE Joint Genome Institute (JGI-PGF)"/>
            <person name="Walter F."/>
            <person name="Albersmeier A."/>
            <person name="Kalinowski J."/>
            <person name="Ruckert C."/>
        </authorList>
    </citation>
    <scope>NUCLEOTIDE SEQUENCE</scope>
    <source>
        <strain evidence="2">JCM 3086</strain>
    </source>
</reference>
<accession>A0A917P995</accession>
<evidence type="ECO:0000256" key="1">
    <source>
        <dbReference type="SAM" id="MobiDB-lite"/>
    </source>
</evidence>
<gene>
    <name evidence="2" type="primary">ggt</name>
    <name evidence="2" type="ORF">GCM10010121_092290</name>
</gene>
<dbReference type="PANTHER" id="PTHR43881">
    <property type="entry name" value="GAMMA-GLUTAMYLTRANSPEPTIDASE (AFU_ORTHOLOGUE AFUA_4G13580)"/>
    <property type="match status" value="1"/>
</dbReference>
<comment type="caution">
    <text evidence="2">The sequence shown here is derived from an EMBL/GenBank/DDBJ whole genome shotgun (WGS) entry which is preliminary data.</text>
</comment>
<dbReference type="EMBL" id="BMQA01000096">
    <property type="protein sequence ID" value="GGJ67115.1"/>
    <property type="molecule type" value="Genomic_DNA"/>
</dbReference>
<protein>
    <submittedName>
        <fullName evidence="2">Gamma-glutamyltranspeptidase</fullName>
    </submittedName>
</protein>
<reference evidence="2" key="2">
    <citation type="submission" date="2020-09" db="EMBL/GenBank/DDBJ databases">
        <authorList>
            <person name="Sun Q."/>
            <person name="Ohkuma M."/>
        </authorList>
    </citation>
    <scope>NUCLEOTIDE SEQUENCE</scope>
    <source>
        <strain evidence="2">JCM 3086</strain>
    </source>
</reference>
<dbReference type="RefSeq" id="WP_189317287.1">
    <property type="nucleotide sequence ID" value="NZ_BMQA01000096.1"/>
</dbReference>
<dbReference type="PANTHER" id="PTHR43881:SF5">
    <property type="entry name" value="GAMMA-GLUTAMYLTRANSPEPTIDASE"/>
    <property type="match status" value="1"/>
</dbReference>